<comment type="subcellular location">
    <subcellularLocation>
        <location evidence="1">Cell membrane</location>
        <topology evidence="1">Multi-pass membrane protein</topology>
    </subcellularLocation>
</comment>
<dbReference type="GO" id="GO:0042910">
    <property type="term" value="F:xenobiotic transmembrane transporter activity"/>
    <property type="evidence" value="ECO:0007669"/>
    <property type="project" value="InterPro"/>
</dbReference>
<dbReference type="InterPro" id="IPR048279">
    <property type="entry name" value="MdtK-like"/>
</dbReference>
<dbReference type="AlphaFoldDB" id="A0A9E8RXG6"/>
<reference evidence="9" key="1">
    <citation type="submission" date="2022-09" db="EMBL/GenBank/DDBJ databases">
        <title>Complete Genomes of Fervidibacillus albus and Fervidibacillus halotolerans isolated from tidal flat sediments.</title>
        <authorList>
            <person name="Kwon K.K."/>
            <person name="Yang S.-H."/>
            <person name="Park M.J."/>
            <person name="Oh H.-M."/>
        </authorList>
    </citation>
    <scope>NUCLEOTIDE SEQUENCE</scope>
    <source>
        <strain evidence="9">MEBiC13594</strain>
    </source>
</reference>
<feature type="transmembrane region" description="Helical" evidence="8">
    <location>
        <begin position="278"/>
        <end position="300"/>
    </location>
</feature>
<evidence type="ECO:0000313" key="9">
    <source>
        <dbReference type="EMBL" id="WAA12750.1"/>
    </source>
</evidence>
<dbReference type="PANTHER" id="PTHR42925">
    <property type="entry name" value="MULTIDRUG AND TOXIN EFFLUX PROTEIN MATE FAMILY"/>
    <property type="match status" value="1"/>
</dbReference>
<feature type="transmembrane region" description="Helical" evidence="8">
    <location>
        <begin position="96"/>
        <end position="119"/>
    </location>
</feature>
<dbReference type="PANTHER" id="PTHR42925:SF1">
    <property type="entry name" value="VIRULENCE FACTOR MVIN"/>
    <property type="match status" value="1"/>
</dbReference>
<keyword evidence="10" id="KW-1185">Reference proteome</keyword>
<accession>A0A9E8RXG6</accession>
<evidence type="ECO:0000313" key="10">
    <source>
        <dbReference type="Proteomes" id="UP001164726"/>
    </source>
</evidence>
<dbReference type="EMBL" id="CP106877">
    <property type="protein sequence ID" value="WAA12750.1"/>
    <property type="molecule type" value="Genomic_DNA"/>
</dbReference>
<evidence type="ECO:0000256" key="1">
    <source>
        <dbReference type="ARBA" id="ARBA00004651"/>
    </source>
</evidence>
<evidence type="ECO:0000256" key="2">
    <source>
        <dbReference type="ARBA" id="ARBA00010199"/>
    </source>
</evidence>
<feature type="transmembrane region" description="Helical" evidence="8">
    <location>
        <begin position="193"/>
        <end position="215"/>
    </location>
</feature>
<dbReference type="RefSeq" id="WP_275420880.1">
    <property type="nucleotide sequence ID" value="NZ_CP106877.1"/>
</dbReference>
<gene>
    <name evidence="9" type="ORF">OE105_00975</name>
</gene>
<feature type="transmembrane region" description="Helical" evidence="8">
    <location>
        <begin position="386"/>
        <end position="419"/>
    </location>
</feature>
<dbReference type="CDD" id="cd13134">
    <property type="entry name" value="MATE_like_8"/>
    <property type="match status" value="1"/>
</dbReference>
<proteinExistence type="inferred from homology"/>
<evidence type="ECO:0000256" key="5">
    <source>
        <dbReference type="ARBA" id="ARBA00022692"/>
    </source>
</evidence>
<dbReference type="KEGG" id="fhl:OE105_00975"/>
<dbReference type="GO" id="GO:0015297">
    <property type="term" value="F:antiporter activity"/>
    <property type="evidence" value="ECO:0007669"/>
    <property type="project" value="InterPro"/>
</dbReference>
<comment type="similarity">
    <text evidence="2">Belongs to the multi antimicrobial extrusion (MATE) (TC 2.A.66.1) family.</text>
</comment>
<dbReference type="InterPro" id="IPR047135">
    <property type="entry name" value="YsiQ"/>
</dbReference>
<evidence type="ECO:0000256" key="7">
    <source>
        <dbReference type="ARBA" id="ARBA00023136"/>
    </source>
</evidence>
<feature type="transmembrane region" description="Helical" evidence="8">
    <location>
        <begin position="54"/>
        <end position="75"/>
    </location>
</feature>
<evidence type="ECO:0000256" key="8">
    <source>
        <dbReference type="SAM" id="Phobius"/>
    </source>
</evidence>
<dbReference type="InterPro" id="IPR002528">
    <property type="entry name" value="MATE_fam"/>
</dbReference>
<keyword evidence="7 8" id="KW-0472">Membrane</keyword>
<evidence type="ECO:0000256" key="3">
    <source>
        <dbReference type="ARBA" id="ARBA00022448"/>
    </source>
</evidence>
<dbReference type="PIRSF" id="PIRSF006603">
    <property type="entry name" value="DinF"/>
    <property type="match status" value="1"/>
</dbReference>
<feature type="transmembrane region" description="Helical" evidence="8">
    <location>
        <begin position="350"/>
        <end position="374"/>
    </location>
</feature>
<keyword evidence="3" id="KW-0813">Transport</keyword>
<dbReference type="Pfam" id="PF01554">
    <property type="entry name" value="MatE"/>
    <property type="match status" value="2"/>
</dbReference>
<dbReference type="Proteomes" id="UP001164726">
    <property type="component" value="Chromosome"/>
</dbReference>
<sequence>MTEDHQKYKEQTLFQITWPLFIEITLHMSIGIIATLILSHYSDQAVAGVGVANQILNIFILLFTVTSIGATILIGQNLGAQQFDKARQLARSAFGFNFWIGMIVTVIVLLGNSIFLQFYHIEGEVFYFAKTFIQITSLSLFLEAISLALSAVIRSHGYTKEAMIVTVFMNLISIIGNIIAVTGIFGLPVTGVIGVGWSIVIARAFAVSAFLFLVYKKLALRLYVKDLFQMDRSNIWKLLEIGVPSAGENFSYQFSQIVITGFVSMIGDAALAARVYLINISMVCFLFAVAISQGTQLLVARYIGAKQFDRALQRGLKTLKIAMVISLLISLIIAFTGAPLLEVFTSDPNIIAIGLPVLWAIVFIEPGRAMNIVLMGSLKSTGDVRFPVAIGMISMWGIAVVFSYVFGIFFGLGLLGIWIAQGMDEWFRGIFALKRWLSKPWEHKKLIKSYSS</sequence>
<feature type="transmembrane region" description="Helical" evidence="8">
    <location>
        <begin position="20"/>
        <end position="42"/>
    </location>
</feature>
<feature type="transmembrane region" description="Helical" evidence="8">
    <location>
        <begin position="131"/>
        <end position="153"/>
    </location>
</feature>
<evidence type="ECO:0000256" key="6">
    <source>
        <dbReference type="ARBA" id="ARBA00022989"/>
    </source>
</evidence>
<feature type="transmembrane region" description="Helical" evidence="8">
    <location>
        <begin position="321"/>
        <end position="344"/>
    </location>
</feature>
<name>A0A9E8RXG6_9BACI</name>
<dbReference type="NCBIfam" id="TIGR00797">
    <property type="entry name" value="matE"/>
    <property type="match status" value="1"/>
</dbReference>
<keyword evidence="6 8" id="KW-1133">Transmembrane helix</keyword>
<organism evidence="9 10">
    <name type="scientific">Fervidibacillus halotolerans</name>
    <dbReference type="NCBI Taxonomy" id="2980027"/>
    <lineage>
        <taxon>Bacteria</taxon>
        <taxon>Bacillati</taxon>
        <taxon>Bacillota</taxon>
        <taxon>Bacilli</taxon>
        <taxon>Bacillales</taxon>
        <taxon>Bacillaceae</taxon>
        <taxon>Fervidibacillus</taxon>
    </lineage>
</organism>
<keyword evidence="4" id="KW-1003">Cell membrane</keyword>
<evidence type="ECO:0000256" key="4">
    <source>
        <dbReference type="ARBA" id="ARBA00022475"/>
    </source>
</evidence>
<keyword evidence="5 8" id="KW-0812">Transmembrane</keyword>
<protein>
    <submittedName>
        <fullName evidence="9">MATE family efflux transporter</fullName>
    </submittedName>
</protein>
<dbReference type="GO" id="GO:0005886">
    <property type="term" value="C:plasma membrane"/>
    <property type="evidence" value="ECO:0007669"/>
    <property type="project" value="UniProtKB-SubCell"/>
</dbReference>
<feature type="transmembrane region" description="Helical" evidence="8">
    <location>
        <begin position="165"/>
        <end position="187"/>
    </location>
</feature>